<gene>
    <name evidence="1" type="ORF">HPS9_11315</name>
</gene>
<proteinExistence type="predicted"/>
<protein>
    <recommendedName>
        <fullName evidence="3">DUF1508 domain-containing protein</fullName>
    </recommendedName>
</protein>
<dbReference type="Gene3D" id="3.30.160.160">
    <property type="entry name" value="YegP-like"/>
    <property type="match status" value="1"/>
</dbReference>
<dbReference type="Proteomes" id="UP000027441">
    <property type="component" value="Unassembled WGS sequence"/>
</dbReference>
<dbReference type="AlphaFoldDB" id="A0A836YWP7"/>
<accession>A0A836YWP7</accession>
<evidence type="ECO:0008006" key="3">
    <source>
        <dbReference type="Google" id="ProtNLM"/>
    </source>
</evidence>
<dbReference type="RefSeq" id="WP_020997221.1">
    <property type="nucleotide sequence ID" value="NZ_JDSN01000189.1"/>
</dbReference>
<organism evidence="1 2">
    <name type="scientific">Glaesserella parasuis HPS9</name>
    <dbReference type="NCBI Taxonomy" id="1450513"/>
    <lineage>
        <taxon>Bacteria</taxon>
        <taxon>Pseudomonadati</taxon>
        <taxon>Pseudomonadota</taxon>
        <taxon>Gammaproteobacteria</taxon>
        <taxon>Pasteurellales</taxon>
        <taxon>Pasteurellaceae</taxon>
        <taxon>Glaesserella</taxon>
    </lineage>
</organism>
<reference evidence="1 2" key="1">
    <citation type="submission" date="2014-02" db="EMBL/GenBank/DDBJ databases">
        <title>Comparative genomics of Haemophilus parasuis isolated from pig lungs.</title>
        <authorList>
            <person name="Kittichotirat W."/>
            <person name="Bumgarner R.E."/>
            <person name="Lawrence P."/>
        </authorList>
    </citation>
    <scope>NUCLEOTIDE SEQUENCE [LARGE SCALE GENOMIC DNA]</scope>
    <source>
        <strain evidence="1 2">HPS9</strain>
    </source>
</reference>
<sequence>MYFQIFQGVNGQWYWRLCRVLSSGLIDIIATSHQAYSDKSVCEIDIMNVKLTNATTPIRYI</sequence>
<comment type="caution">
    <text evidence="1">The sequence shown here is derived from an EMBL/GenBank/DDBJ whole genome shotgun (WGS) entry which is preliminary data.</text>
</comment>
<dbReference type="EMBL" id="JDSN01000189">
    <property type="protein sequence ID" value="KDB44276.1"/>
    <property type="molecule type" value="Genomic_DNA"/>
</dbReference>
<dbReference type="SUPFAM" id="SSF160113">
    <property type="entry name" value="YegP-like"/>
    <property type="match status" value="1"/>
</dbReference>
<dbReference type="InterPro" id="IPR036913">
    <property type="entry name" value="YegP-like_sf"/>
</dbReference>
<evidence type="ECO:0000313" key="1">
    <source>
        <dbReference type="EMBL" id="KDB44276.1"/>
    </source>
</evidence>
<evidence type="ECO:0000313" key="2">
    <source>
        <dbReference type="Proteomes" id="UP000027441"/>
    </source>
</evidence>
<name>A0A836YWP7_GLAPU</name>